<reference evidence="2" key="1">
    <citation type="submission" date="2021-04" db="EMBL/GenBank/DDBJ databases">
        <title>Genome based classification of Actinospica acidithermotolerans sp. nov., an actinobacterium isolated from an Indonesian hot spring.</title>
        <authorList>
            <person name="Kusuma A.B."/>
            <person name="Putra K.E."/>
            <person name="Nafisah S."/>
            <person name="Loh J."/>
            <person name="Nouioui I."/>
            <person name="Goodfellow M."/>
        </authorList>
    </citation>
    <scope>NUCLEOTIDE SEQUENCE</scope>
    <source>
        <strain evidence="2">MGRD01-02</strain>
    </source>
</reference>
<feature type="compositionally biased region" description="Low complexity" evidence="1">
    <location>
        <begin position="52"/>
        <end position="61"/>
    </location>
</feature>
<feature type="compositionally biased region" description="Basic and acidic residues" evidence="1">
    <location>
        <begin position="29"/>
        <end position="49"/>
    </location>
</feature>
<keyword evidence="3" id="KW-1185">Reference proteome</keyword>
<feature type="compositionally biased region" description="Basic residues" evidence="1">
    <location>
        <begin position="1"/>
        <end position="10"/>
    </location>
</feature>
<name>A0A941E715_9ACTN</name>
<protein>
    <submittedName>
        <fullName evidence="2">Uncharacterized protein</fullName>
    </submittedName>
</protein>
<organism evidence="2 3">
    <name type="scientific">Actinospica acidithermotolerans</name>
    <dbReference type="NCBI Taxonomy" id="2828514"/>
    <lineage>
        <taxon>Bacteria</taxon>
        <taxon>Bacillati</taxon>
        <taxon>Actinomycetota</taxon>
        <taxon>Actinomycetes</taxon>
        <taxon>Catenulisporales</taxon>
        <taxon>Actinospicaceae</taxon>
        <taxon>Actinospica</taxon>
    </lineage>
</organism>
<comment type="caution">
    <text evidence="2">The sequence shown here is derived from an EMBL/GenBank/DDBJ whole genome shotgun (WGS) entry which is preliminary data.</text>
</comment>
<accession>A0A941E715</accession>
<sequence length="85" mass="9555">MKNPFRHHQAHGGTLDAPDVPDTPAELLGEEHWHHMRQDVDPDCVRDPGSDLEASWELEGAAAEEEFLESGRAPDPDRRQPPPTR</sequence>
<dbReference type="RefSeq" id="WP_212518668.1">
    <property type="nucleotide sequence ID" value="NZ_JAGSOH010000036.1"/>
</dbReference>
<feature type="compositionally biased region" description="Basic and acidic residues" evidence="1">
    <location>
        <begin position="72"/>
        <end position="85"/>
    </location>
</feature>
<feature type="region of interest" description="Disordered" evidence="1">
    <location>
        <begin position="1"/>
        <end position="85"/>
    </location>
</feature>
<evidence type="ECO:0000313" key="2">
    <source>
        <dbReference type="EMBL" id="MBR7827525.1"/>
    </source>
</evidence>
<dbReference type="Proteomes" id="UP000676325">
    <property type="component" value="Unassembled WGS sequence"/>
</dbReference>
<dbReference type="AlphaFoldDB" id="A0A941E715"/>
<evidence type="ECO:0000256" key="1">
    <source>
        <dbReference type="SAM" id="MobiDB-lite"/>
    </source>
</evidence>
<evidence type="ECO:0000313" key="3">
    <source>
        <dbReference type="Proteomes" id="UP000676325"/>
    </source>
</evidence>
<proteinExistence type="predicted"/>
<dbReference type="EMBL" id="JAGSOH010000036">
    <property type="protein sequence ID" value="MBR7827525.1"/>
    <property type="molecule type" value="Genomic_DNA"/>
</dbReference>
<gene>
    <name evidence="2" type="ORF">KDK95_14495</name>
</gene>